<name>A0A0P0V069_ORYSJ</name>
<dbReference type="PaxDb" id="39947-A0A0P0V069"/>
<reference evidence="3" key="1">
    <citation type="journal article" date="2005" name="Nature">
        <title>The map-based sequence of the rice genome.</title>
        <authorList>
            <consortium name="International rice genome sequencing project (IRGSP)"/>
            <person name="Matsumoto T."/>
            <person name="Wu J."/>
            <person name="Kanamori H."/>
            <person name="Katayose Y."/>
            <person name="Fujisawa M."/>
            <person name="Namiki N."/>
            <person name="Mizuno H."/>
            <person name="Yamamoto K."/>
            <person name="Antonio B.A."/>
            <person name="Baba T."/>
            <person name="Sakata K."/>
            <person name="Nagamura Y."/>
            <person name="Aoki H."/>
            <person name="Arikawa K."/>
            <person name="Arita K."/>
            <person name="Bito T."/>
            <person name="Chiden Y."/>
            <person name="Fujitsuka N."/>
            <person name="Fukunaka R."/>
            <person name="Hamada M."/>
            <person name="Harada C."/>
            <person name="Hayashi A."/>
            <person name="Hijishita S."/>
            <person name="Honda M."/>
            <person name="Hosokawa S."/>
            <person name="Ichikawa Y."/>
            <person name="Idonuma A."/>
            <person name="Iijima M."/>
            <person name="Ikeda M."/>
            <person name="Ikeno M."/>
            <person name="Ito K."/>
            <person name="Ito S."/>
            <person name="Ito T."/>
            <person name="Ito Y."/>
            <person name="Ito Y."/>
            <person name="Iwabuchi A."/>
            <person name="Kamiya K."/>
            <person name="Karasawa W."/>
            <person name="Kurita K."/>
            <person name="Katagiri S."/>
            <person name="Kikuta A."/>
            <person name="Kobayashi H."/>
            <person name="Kobayashi N."/>
            <person name="Machita K."/>
            <person name="Maehara T."/>
            <person name="Masukawa M."/>
            <person name="Mizubayashi T."/>
            <person name="Mukai Y."/>
            <person name="Nagasaki H."/>
            <person name="Nagata Y."/>
            <person name="Naito S."/>
            <person name="Nakashima M."/>
            <person name="Nakama Y."/>
            <person name="Nakamichi Y."/>
            <person name="Nakamura M."/>
            <person name="Meguro A."/>
            <person name="Negishi M."/>
            <person name="Ohta I."/>
            <person name="Ohta T."/>
            <person name="Okamoto M."/>
            <person name="Ono N."/>
            <person name="Saji S."/>
            <person name="Sakaguchi M."/>
            <person name="Sakai K."/>
            <person name="Shibata M."/>
            <person name="Shimokawa T."/>
            <person name="Song J."/>
            <person name="Takazaki Y."/>
            <person name="Terasawa K."/>
            <person name="Tsugane M."/>
            <person name="Tsuji K."/>
            <person name="Ueda S."/>
            <person name="Waki K."/>
            <person name="Yamagata H."/>
            <person name="Yamamoto M."/>
            <person name="Yamamoto S."/>
            <person name="Yamane H."/>
            <person name="Yoshiki S."/>
            <person name="Yoshihara R."/>
            <person name="Yukawa K."/>
            <person name="Zhong H."/>
            <person name="Yano M."/>
            <person name="Yuan Q."/>
            <person name="Ouyang S."/>
            <person name="Liu J."/>
            <person name="Jones K.M."/>
            <person name="Gansberger K."/>
            <person name="Moffat K."/>
            <person name="Hill J."/>
            <person name="Bera J."/>
            <person name="Fadrosh D."/>
            <person name="Jin S."/>
            <person name="Johri S."/>
            <person name="Kim M."/>
            <person name="Overton L."/>
            <person name="Reardon M."/>
            <person name="Tsitrin T."/>
            <person name="Vuong H."/>
            <person name="Weaver B."/>
            <person name="Ciecko A."/>
            <person name="Tallon L."/>
            <person name="Jackson J."/>
            <person name="Pai G."/>
            <person name="Aken S.V."/>
            <person name="Utterback T."/>
            <person name="Reidmuller S."/>
            <person name="Feldblyum T."/>
            <person name="Hsiao J."/>
            <person name="Zismann V."/>
            <person name="Iobst S."/>
            <person name="de Vazeille A.R."/>
            <person name="Buell C.R."/>
            <person name="Ying K."/>
            <person name="Li Y."/>
            <person name="Lu T."/>
            <person name="Huang Y."/>
            <person name="Zhao Q."/>
            <person name="Feng Q."/>
            <person name="Zhang L."/>
            <person name="Zhu J."/>
            <person name="Weng Q."/>
            <person name="Mu J."/>
            <person name="Lu Y."/>
            <person name="Fan D."/>
            <person name="Liu Y."/>
            <person name="Guan J."/>
            <person name="Zhang Y."/>
            <person name="Yu S."/>
            <person name="Liu X."/>
            <person name="Zhang Y."/>
            <person name="Hong G."/>
            <person name="Han B."/>
            <person name="Choisne N."/>
            <person name="Demange N."/>
            <person name="Orjeda G."/>
            <person name="Samain S."/>
            <person name="Cattolico L."/>
            <person name="Pelletier E."/>
            <person name="Couloux A."/>
            <person name="Segurens B."/>
            <person name="Wincker P."/>
            <person name="D'Hont A."/>
            <person name="Scarpelli C."/>
            <person name="Weissenbach J."/>
            <person name="Salanoubat M."/>
            <person name="Quetier F."/>
            <person name="Yu Y."/>
            <person name="Kim H.R."/>
            <person name="Rambo T."/>
            <person name="Currie J."/>
            <person name="Collura K."/>
            <person name="Luo M."/>
            <person name="Yang T."/>
            <person name="Ammiraju J.S.S."/>
            <person name="Engler F."/>
            <person name="Soderlund C."/>
            <person name="Wing R.A."/>
            <person name="Palmer L.E."/>
            <person name="de la Bastide M."/>
            <person name="Spiegel L."/>
            <person name="Nascimento L."/>
            <person name="Zutavern T."/>
            <person name="O'Shaughnessy A."/>
            <person name="Dike S."/>
            <person name="Dedhia N."/>
            <person name="Preston R."/>
            <person name="Balija V."/>
            <person name="McCombie W.R."/>
            <person name="Chow T."/>
            <person name="Chen H."/>
            <person name="Chung M."/>
            <person name="Chen C."/>
            <person name="Shaw J."/>
            <person name="Wu H."/>
            <person name="Hsiao K."/>
            <person name="Chao Y."/>
            <person name="Chu M."/>
            <person name="Cheng C."/>
            <person name="Hour A."/>
            <person name="Lee P."/>
            <person name="Lin S."/>
            <person name="Lin Y."/>
            <person name="Liou J."/>
            <person name="Liu S."/>
            <person name="Hsing Y."/>
            <person name="Raghuvanshi S."/>
            <person name="Mohanty A."/>
            <person name="Bharti A.K."/>
            <person name="Gaur A."/>
            <person name="Gupta V."/>
            <person name="Kumar D."/>
            <person name="Ravi V."/>
            <person name="Vij S."/>
            <person name="Kapur A."/>
            <person name="Khurana P."/>
            <person name="Khurana P."/>
            <person name="Khurana J.P."/>
            <person name="Tyagi A.K."/>
            <person name="Gaikwad K."/>
            <person name="Singh A."/>
            <person name="Dalal V."/>
            <person name="Srivastava S."/>
            <person name="Dixit A."/>
            <person name="Pal A.K."/>
            <person name="Ghazi I.A."/>
            <person name="Yadav M."/>
            <person name="Pandit A."/>
            <person name="Bhargava A."/>
            <person name="Sureshbabu K."/>
            <person name="Batra K."/>
            <person name="Sharma T.R."/>
            <person name="Mohapatra T."/>
            <person name="Singh N.K."/>
            <person name="Messing J."/>
            <person name="Nelson A.B."/>
            <person name="Fuks G."/>
            <person name="Kavchok S."/>
            <person name="Keizer G."/>
            <person name="Linton E."/>
            <person name="Llaca V."/>
            <person name="Song R."/>
            <person name="Tanyolac B."/>
            <person name="Young S."/>
            <person name="Ho-Il K."/>
            <person name="Hahn J.H."/>
            <person name="Sangsakoo G."/>
            <person name="Vanavichit A."/>
            <person name="de Mattos Luiz.A.T."/>
            <person name="Zimmer P.D."/>
            <person name="Malone G."/>
            <person name="Dellagostin O."/>
            <person name="de Oliveira A.C."/>
            <person name="Bevan M."/>
            <person name="Bancroft I."/>
            <person name="Minx P."/>
            <person name="Cordum H."/>
            <person name="Wilson R."/>
            <person name="Cheng Z."/>
            <person name="Jin W."/>
            <person name="Jiang J."/>
            <person name="Leong S.A."/>
            <person name="Iwama H."/>
            <person name="Gojobori T."/>
            <person name="Itoh T."/>
            <person name="Niimura Y."/>
            <person name="Fujii Y."/>
            <person name="Habara T."/>
            <person name="Sakai H."/>
            <person name="Sato Y."/>
            <person name="Wilson G."/>
            <person name="Kumar K."/>
            <person name="McCouch S."/>
            <person name="Juretic N."/>
            <person name="Hoen D."/>
            <person name="Wright S."/>
            <person name="Bruskiewich R."/>
            <person name="Bureau T."/>
            <person name="Miyao A."/>
            <person name="Hirochika H."/>
            <person name="Nishikawa T."/>
            <person name="Kadowaki K."/>
            <person name="Sugiura M."/>
            <person name="Burr B."/>
            <person name="Sasaki T."/>
        </authorList>
    </citation>
    <scope>NUCLEOTIDE SEQUENCE [LARGE SCALE GENOMIC DNA]</scope>
    <source>
        <strain evidence="3">cv. Nipponbare</strain>
    </source>
</reference>
<accession>A0A0P0V069</accession>
<reference evidence="2 3" key="3">
    <citation type="journal article" date="2013" name="Rice">
        <title>Improvement of the Oryza sativa Nipponbare reference genome using next generation sequence and optical map data.</title>
        <authorList>
            <person name="Kawahara Y."/>
            <person name="de la Bastide M."/>
            <person name="Hamilton J.P."/>
            <person name="Kanamori H."/>
            <person name="McCombie W.R."/>
            <person name="Ouyang S."/>
            <person name="Schwartz D.C."/>
            <person name="Tanaka T."/>
            <person name="Wu J."/>
            <person name="Zhou S."/>
            <person name="Childs K.L."/>
            <person name="Davidson R.M."/>
            <person name="Lin H."/>
            <person name="Quesada-Ocampo L."/>
            <person name="Vaillancourt B."/>
            <person name="Sakai H."/>
            <person name="Lee S.S."/>
            <person name="Kim J."/>
            <person name="Numa H."/>
            <person name="Itoh T."/>
            <person name="Buell C.R."/>
            <person name="Matsumoto T."/>
        </authorList>
    </citation>
    <scope>NUCLEOTIDE SEQUENCE [LARGE SCALE GENOMIC DNA]</scope>
    <source>
        <strain evidence="3">cv. Nipponbare</strain>
    </source>
</reference>
<organism evidence="2 3">
    <name type="scientific">Oryza sativa subsp. japonica</name>
    <name type="common">Rice</name>
    <dbReference type="NCBI Taxonomy" id="39947"/>
    <lineage>
        <taxon>Eukaryota</taxon>
        <taxon>Viridiplantae</taxon>
        <taxon>Streptophyta</taxon>
        <taxon>Embryophyta</taxon>
        <taxon>Tracheophyta</taxon>
        <taxon>Spermatophyta</taxon>
        <taxon>Magnoliopsida</taxon>
        <taxon>Liliopsida</taxon>
        <taxon>Poales</taxon>
        <taxon>Poaceae</taxon>
        <taxon>BOP clade</taxon>
        <taxon>Oryzoideae</taxon>
        <taxon>Oryzeae</taxon>
        <taxon>Oryzinae</taxon>
        <taxon>Oryza</taxon>
        <taxon>Oryza sativa</taxon>
    </lineage>
</organism>
<evidence type="ECO:0000313" key="2">
    <source>
        <dbReference type="EMBL" id="BAS71046.1"/>
    </source>
</evidence>
<feature type="compositionally biased region" description="Polar residues" evidence="1">
    <location>
        <begin position="1"/>
        <end position="10"/>
    </location>
</feature>
<dbReference type="AlphaFoldDB" id="A0A0P0V069"/>
<dbReference type="InParanoid" id="A0A0P0V069"/>
<dbReference type="EMBL" id="AP014957">
    <property type="protein sequence ID" value="BAS71046.1"/>
    <property type="molecule type" value="Genomic_DNA"/>
</dbReference>
<protein>
    <submittedName>
        <fullName evidence="2">Os01g0218150 protein</fullName>
    </submittedName>
</protein>
<keyword evidence="3" id="KW-1185">Reference proteome</keyword>
<sequence length="78" mass="8533">MSQTRTCKIQTRTRKPARRTHRGKQGRVVADSSKTKGPAPKNASEMAKIEGAEASNPDHKKSRAAMSFACLLPGRVKQ</sequence>
<reference evidence="2 3" key="2">
    <citation type="journal article" date="2013" name="Plant Cell Physiol.">
        <title>Rice Annotation Project Database (RAP-DB): an integrative and interactive database for rice genomics.</title>
        <authorList>
            <person name="Sakai H."/>
            <person name="Lee S.S."/>
            <person name="Tanaka T."/>
            <person name="Numa H."/>
            <person name="Kim J."/>
            <person name="Kawahara Y."/>
            <person name="Wakimoto H."/>
            <person name="Yang C.C."/>
            <person name="Iwamoto M."/>
            <person name="Abe T."/>
            <person name="Yamada Y."/>
            <person name="Muto A."/>
            <person name="Inokuchi H."/>
            <person name="Ikemura T."/>
            <person name="Matsumoto T."/>
            <person name="Sasaki T."/>
            <person name="Itoh T."/>
        </authorList>
    </citation>
    <scope>NUCLEOTIDE SEQUENCE [LARGE SCALE GENOMIC DNA]</scope>
    <source>
        <strain evidence="3">cv. Nipponbare</strain>
    </source>
</reference>
<dbReference type="Proteomes" id="UP000059680">
    <property type="component" value="Chromosome 1"/>
</dbReference>
<gene>
    <name evidence="2" type="ordered locus">Os01g0218150</name>
    <name evidence="2" type="ORF">OSNPB_010218150</name>
</gene>
<evidence type="ECO:0000256" key="1">
    <source>
        <dbReference type="SAM" id="MobiDB-lite"/>
    </source>
</evidence>
<evidence type="ECO:0000313" key="3">
    <source>
        <dbReference type="Proteomes" id="UP000059680"/>
    </source>
</evidence>
<feature type="compositionally biased region" description="Basic residues" evidence="1">
    <location>
        <begin position="11"/>
        <end position="25"/>
    </location>
</feature>
<feature type="compositionally biased region" description="Basic and acidic residues" evidence="1">
    <location>
        <begin position="47"/>
        <end position="59"/>
    </location>
</feature>
<proteinExistence type="predicted"/>
<feature type="region of interest" description="Disordered" evidence="1">
    <location>
        <begin position="1"/>
        <end position="62"/>
    </location>
</feature>